<keyword evidence="2" id="KW-0812">Transmembrane</keyword>
<name>A0A4R1LBG3_9BACT</name>
<feature type="transmembrane region" description="Helical" evidence="2">
    <location>
        <begin position="38"/>
        <end position="59"/>
    </location>
</feature>
<protein>
    <recommendedName>
        <fullName evidence="5">Spermidine synthase</fullName>
    </recommendedName>
</protein>
<comment type="caution">
    <text evidence="3">The sequence shown here is derived from an EMBL/GenBank/DDBJ whole genome shotgun (WGS) entry which is preliminary data.</text>
</comment>
<dbReference type="Gene3D" id="3.40.50.150">
    <property type="entry name" value="Vaccinia Virus protein VP39"/>
    <property type="match status" value="1"/>
</dbReference>
<dbReference type="SUPFAM" id="SSF53335">
    <property type="entry name" value="S-adenosyl-L-methionine-dependent methyltransferases"/>
    <property type="match status" value="1"/>
</dbReference>
<reference evidence="3 4" key="1">
    <citation type="submission" date="2019-03" db="EMBL/GenBank/DDBJ databases">
        <title>Genomic Encyclopedia of Type Strains, Phase IV (KMG-IV): sequencing the most valuable type-strain genomes for metagenomic binning, comparative biology and taxonomic classification.</title>
        <authorList>
            <person name="Goeker M."/>
        </authorList>
    </citation>
    <scope>NUCLEOTIDE SEQUENCE [LARGE SCALE GENOMIC DNA]</scope>
    <source>
        <strain evidence="3 4">DSM 103428</strain>
    </source>
</reference>
<keyword evidence="2" id="KW-0472">Membrane</keyword>
<evidence type="ECO:0000313" key="4">
    <source>
        <dbReference type="Proteomes" id="UP000295210"/>
    </source>
</evidence>
<dbReference type="NCBIfam" id="NF037959">
    <property type="entry name" value="MFS_SpdSyn"/>
    <property type="match status" value="1"/>
</dbReference>
<dbReference type="RefSeq" id="WP_131991695.1">
    <property type="nucleotide sequence ID" value="NZ_SMGK01000001.1"/>
</dbReference>
<proteinExistence type="predicted"/>
<dbReference type="EMBL" id="SMGK01000001">
    <property type="protein sequence ID" value="TCK75705.1"/>
    <property type="molecule type" value="Genomic_DNA"/>
</dbReference>
<feature type="transmembrane region" description="Helical" evidence="2">
    <location>
        <begin position="214"/>
        <end position="234"/>
    </location>
</feature>
<feature type="transmembrane region" description="Helical" evidence="2">
    <location>
        <begin position="359"/>
        <end position="375"/>
    </location>
</feature>
<keyword evidence="1" id="KW-0620">Polyamine biosynthesis</keyword>
<keyword evidence="2" id="KW-1133">Transmembrane helix</keyword>
<gene>
    <name evidence="3" type="ORF">C7378_0696</name>
</gene>
<accession>A0A4R1LBG3</accession>
<dbReference type="OrthoDB" id="9761985at2"/>
<organism evidence="3 4">
    <name type="scientific">Acidipila rosea</name>
    <dbReference type="NCBI Taxonomy" id="768535"/>
    <lineage>
        <taxon>Bacteria</taxon>
        <taxon>Pseudomonadati</taxon>
        <taxon>Acidobacteriota</taxon>
        <taxon>Terriglobia</taxon>
        <taxon>Terriglobales</taxon>
        <taxon>Acidobacteriaceae</taxon>
        <taxon>Acidipila</taxon>
    </lineage>
</organism>
<sequence length="677" mass="74607">MALLTAFYGLIVFLAAFLLFLAEPMAARQLLPVLGGSAAVWTTCLVFFQAALLAGYAYADWLARLKAQKQAVLHIVLLGLALALLGVHVHPNPAAATWYPELTVFWLLSAIVGVPFFALASTSPLLQAWYSRMLRREPPYRLFALSNAGSLLALAAYPAVIEPYSTLQSQTRAWSTSFFFFAALCGGLAWALRNYPETSEPMLAHKAVPLRLRALWLLLPACSSLLLCAITNHMSQNVAAIPLLWVLPLIAYLLSYMVAFYGPNAYPRWMVLRLTMFSLGVAGYLLYDSRRHLPVQIAVPVFCVLLFLLCWFCHGELYRLRPDARTLTSFYLHIAAGSALGACFAGVVAPVIFRANYELIWGLVLTALLALAVTWPSGWLVRAACAAAVCALVWVGVEEARAWRQDTLVQLRSFYGTLRVTQTHWPPDADTVRTLYHGTIQHGAQFYGGGLRMQPTSYYGANSGAGLAMRLCCSGQAKRVGVVGLGTGTLAAYGRPGDVIRFYELDPLVLRLARNLFTYLRETPAQTDVILGDARASLARETPQQYDVLVLDAFSGDAVPVHLLTAEAIRLYRRHLKPDGILAFNVSSQYLDLAPVLAREAQQAGMKAILVHSSADEKHGLFVADWVLLTTNTRFLSEPEVAARAQPVELNPRVSLWTDQESSLLPILKWQPPFLTH</sequence>
<feature type="transmembrane region" description="Helical" evidence="2">
    <location>
        <begin position="103"/>
        <end position="130"/>
    </location>
</feature>
<feature type="transmembrane region" description="Helical" evidence="2">
    <location>
        <begin position="71"/>
        <end position="91"/>
    </location>
</feature>
<feature type="transmembrane region" description="Helical" evidence="2">
    <location>
        <begin position="173"/>
        <end position="193"/>
    </location>
</feature>
<feature type="transmembrane region" description="Helical" evidence="2">
    <location>
        <begin position="269"/>
        <end position="287"/>
    </location>
</feature>
<dbReference type="AlphaFoldDB" id="A0A4R1LBG3"/>
<dbReference type="InterPro" id="IPR029063">
    <property type="entry name" value="SAM-dependent_MTases_sf"/>
</dbReference>
<dbReference type="CDD" id="cd02440">
    <property type="entry name" value="AdoMet_MTases"/>
    <property type="match status" value="1"/>
</dbReference>
<dbReference type="PANTHER" id="PTHR43317">
    <property type="entry name" value="THERMOSPERMINE SYNTHASE ACAULIS5"/>
    <property type="match status" value="1"/>
</dbReference>
<dbReference type="Proteomes" id="UP000295210">
    <property type="component" value="Unassembled WGS sequence"/>
</dbReference>
<keyword evidence="4" id="KW-1185">Reference proteome</keyword>
<feature type="transmembrane region" description="Helical" evidence="2">
    <location>
        <begin position="330"/>
        <end position="353"/>
    </location>
</feature>
<evidence type="ECO:0008006" key="5">
    <source>
        <dbReference type="Google" id="ProtNLM"/>
    </source>
</evidence>
<feature type="transmembrane region" description="Helical" evidence="2">
    <location>
        <begin position="293"/>
        <end position="318"/>
    </location>
</feature>
<evidence type="ECO:0000256" key="2">
    <source>
        <dbReference type="SAM" id="Phobius"/>
    </source>
</evidence>
<evidence type="ECO:0000256" key="1">
    <source>
        <dbReference type="ARBA" id="ARBA00023115"/>
    </source>
</evidence>
<feature type="transmembrane region" description="Helical" evidence="2">
    <location>
        <begin position="240"/>
        <end position="262"/>
    </location>
</feature>
<dbReference type="GO" id="GO:0006596">
    <property type="term" value="P:polyamine biosynthetic process"/>
    <property type="evidence" value="ECO:0007669"/>
    <property type="project" value="UniProtKB-KW"/>
</dbReference>
<dbReference type="PANTHER" id="PTHR43317:SF1">
    <property type="entry name" value="THERMOSPERMINE SYNTHASE ACAULIS5"/>
    <property type="match status" value="1"/>
</dbReference>
<evidence type="ECO:0000313" key="3">
    <source>
        <dbReference type="EMBL" id="TCK75705.1"/>
    </source>
</evidence>